<dbReference type="AlphaFoldDB" id="A0A3M7R129"/>
<keyword evidence="2" id="KW-1185">Reference proteome</keyword>
<evidence type="ECO:0000313" key="1">
    <source>
        <dbReference type="EMBL" id="RNA17263.1"/>
    </source>
</evidence>
<organism evidence="1 2">
    <name type="scientific">Brachionus plicatilis</name>
    <name type="common">Marine rotifer</name>
    <name type="synonym">Brachionus muelleri</name>
    <dbReference type="NCBI Taxonomy" id="10195"/>
    <lineage>
        <taxon>Eukaryota</taxon>
        <taxon>Metazoa</taxon>
        <taxon>Spiralia</taxon>
        <taxon>Gnathifera</taxon>
        <taxon>Rotifera</taxon>
        <taxon>Eurotatoria</taxon>
        <taxon>Monogononta</taxon>
        <taxon>Pseudotrocha</taxon>
        <taxon>Ploima</taxon>
        <taxon>Brachionidae</taxon>
        <taxon>Brachionus</taxon>
    </lineage>
</organism>
<evidence type="ECO:0000313" key="2">
    <source>
        <dbReference type="Proteomes" id="UP000276133"/>
    </source>
</evidence>
<dbReference type="Proteomes" id="UP000276133">
    <property type="component" value="Unassembled WGS sequence"/>
</dbReference>
<name>A0A3M7R129_BRAPC</name>
<dbReference type="EMBL" id="REGN01004483">
    <property type="protein sequence ID" value="RNA17263.1"/>
    <property type="molecule type" value="Genomic_DNA"/>
</dbReference>
<gene>
    <name evidence="1" type="ORF">BpHYR1_010237</name>
</gene>
<protein>
    <submittedName>
        <fullName evidence="1">Uncharacterized protein</fullName>
    </submittedName>
</protein>
<reference evidence="1 2" key="1">
    <citation type="journal article" date="2018" name="Sci. Rep.">
        <title>Genomic signatures of local adaptation to the degree of environmental predictability in rotifers.</title>
        <authorList>
            <person name="Franch-Gras L."/>
            <person name="Hahn C."/>
            <person name="Garcia-Roger E.M."/>
            <person name="Carmona M.J."/>
            <person name="Serra M."/>
            <person name="Gomez A."/>
        </authorList>
    </citation>
    <scope>NUCLEOTIDE SEQUENCE [LARGE SCALE GENOMIC DNA]</scope>
    <source>
        <strain evidence="1">HYR1</strain>
    </source>
</reference>
<sequence>MFKNSELYLDNIPIPLDEDILKFINYFVKTWLKGKYGSARNHFENSGPNNHLEGYHAKLSSLS</sequence>
<comment type="caution">
    <text evidence="1">The sequence shown here is derived from an EMBL/GenBank/DDBJ whole genome shotgun (WGS) entry which is preliminary data.</text>
</comment>
<accession>A0A3M7R129</accession>
<proteinExistence type="predicted"/>